<keyword evidence="3" id="KW-1185">Reference proteome</keyword>
<dbReference type="SUPFAM" id="SSF109854">
    <property type="entry name" value="DinB/YfiT-like putative metalloenzymes"/>
    <property type="match status" value="1"/>
</dbReference>
<dbReference type="EMBL" id="CP015108">
    <property type="protein sequence ID" value="ARF14104.1"/>
    <property type="molecule type" value="Genomic_DNA"/>
</dbReference>
<dbReference type="InterPro" id="IPR024775">
    <property type="entry name" value="DinB-like"/>
</dbReference>
<dbReference type="Pfam" id="PF12867">
    <property type="entry name" value="DinB_2"/>
    <property type="match status" value="1"/>
</dbReference>
<gene>
    <name evidence="2" type="ORF">SporoS204_08080</name>
</gene>
<dbReference type="RefSeq" id="WP_029053937.1">
    <property type="nucleotide sequence ID" value="NZ_CP015108.1"/>
</dbReference>
<evidence type="ECO:0000313" key="2">
    <source>
        <dbReference type="EMBL" id="ARF14104.1"/>
    </source>
</evidence>
<evidence type="ECO:0000259" key="1">
    <source>
        <dbReference type="Pfam" id="PF12867"/>
    </source>
</evidence>
<dbReference type="Gene3D" id="1.20.120.450">
    <property type="entry name" value="dinb family like domain"/>
    <property type="match status" value="1"/>
</dbReference>
<name>A0ABN4YRZ4_SPOUR</name>
<evidence type="ECO:0000313" key="3">
    <source>
        <dbReference type="Proteomes" id="UP000192486"/>
    </source>
</evidence>
<dbReference type="InterPro" id="IPR034660">
    <property type="entry name" value="DinB/YfiT-like"/>
</dbReference>
<dbReference type="Proteomes" id="UP000192486">
    <property type="component" value="Chromosome"/>
</dbReference>
<sequence>MGALQQFSLARAYTLGLIKRVDEQVWDAQPEGFSNTIRWNVGHIYSLTEDLLNRAMNDYPVDKLEWAEFFAPGTSPTTWPSTPPAKEELFAAMKDQGKRISQLTEQQLVHQLSTPISIGKFITMETAEEVLQFLTWHEGMHAGLIDGLLKANK</sequence>
<proteinExistence type="predicted"/>
<feature type="domain" description="DinB-like" evidence="1">
    <location>
        <begin position="6"/>
        <end position="145"/>
    </location>
</feature>
<organism evidence="2 3">
    <name type="scientific">Sporosarcina ureae</name>
    <dbReference type="NCBI Taxonomy" id="1571"/>
    <lineage>
        <taxon>Bacteria</taxon>
        <taxon>Bacillati</taxon>
        <taxon>Bacillota</taxon>
        <taxon>Bacilli</taxon>
        <taxon>Bacillales</taxon>
        <taxon>Caryophanaceae</taxon>
        <taxon>Sporosarcina</taxon>
    </lineage>
</organism>
<accession>A0ABN4YRZ4</accession>
<reference evidence="2 3" key="1">
    <citation type="submission" date="2016-04" db="EMBL/GenBank/DDBJ databases">
        <title>Comparative Genomics and Epigenetics of Sporosarcina ureae.</title>
        <authorList>
            <person name="Oliver A.S."/>
            <person name="Cooper K.K."/>
        </authorList>
    </citation>
    <scope>NUCLEOTIDE SEQUENCE [LARGE SCALE GENOMIC DNA]</scope>
    <source>
        <strain evidence="2 3">S204</strain>
    </source>
</reference>
<protein>
    <recommendedName>
        <fullName evidence="1">DinB-like domain-containing protein</fullName>
    </recommendedName>
</protein>